<evidence type="ECO:0000313" key="2">
    <source>
        <dbReference type="Proteomes" id="UP000829196"/>
    </source>
</evidence>
<name>A0A8T3CBQ0_DENNO</name>
<organism evidence="1 2">
    <name type="scientific">Dendrobium nobile</name>
    <name type="common">Orchid</name>
    <dbReference type="NCBI Taxonomy" id="94219"/>
    <lineage>
        <taxon>Eukaryota</taxon>
        <taxon>Viridiplantae</taxon>
        <taxon>Streptophyta</taxon>
        <taxon>Embryophyta</taxon>
        <taxon>Tracheophyta</taxon>
        <taxon>Spermatophyta</taxon>
        <taxon>Magnoliopsida</taxon>
        <taxon>Liliopsida</taxon>
        <taxon>Asparagales</taxon>
        <taxon>Orchidaceae</taxon>
        <taxon>Epidendroideae</taxon>
        <taxon>Malaxideae</taxon>
        <taxon>Dendrobiinae</taxon>
        <taxon>Dendrobium</taxon>
    </lineage>
</organism>
<dbReference type="AlphaFoldDB" id="A0A8T3CBQ0"/>
<dbReference type="Proteomes" id="UP000829196">
    <property type="component" value="Unassembled WGS sequence"/>
</dbReference>
<evidence type="ECO:0000313" key="1">
    <source>
        <dbReference type="EMBL" id="KAI0529679.1"/>
    </source>
</evidence>
<reference evidence="1" key="1">
    <citation type="journal article" date="2022" name="Front. Genet.">
        <title>Chromosome-Scale Assembly of the Dendrobium nobile Genome Provides Insights Into the Molecular Mechanism of the Biosynthesis of the Medicinal Active Ingredient of Dendrobium.</title>
        <authorList>
            <person name="Xu Q."/>
            <person name="Niu S.-C."/>
            <person name="Li K.-L."/>
            <person name="Zheng P.-J."/>
            <person name="Zhang X.-J."/>
            <person name="Jia Y."/>
            <person name="Liu Y."/>
            <person name="Niu Y.-X."/>
            <person name="Yu L.-H."/>
            <person name="Chen D.-F."/>
            <person name="Zhang G.-Q."/>
        </authorList>
    </citation>
    <scope>NUCLEOTIDE SEQUENCE</scope>
    <source>
        <tissue evidence="1">Leaf</tissue>
    </source>
</reference>
<gene>
    <name evidence="1" type="ORF">KFK09_002233</name>
</gene>
<accession>A0A8T3CBQ0</accession>
<keyword evidence="2" id="KW-1185">Reference proteome</keyword>
<sequence>MEETLLFFCFKELIFSFIPSLVDDKRYSLTLRFQNRYTFVVIAIRCNDIPQRFKDRLGRNADFSSSYNLCKSPEWCQL</sequence>
<protein>
    <submittedName>
        <fullName evidence="1">Uncharacterized protein</fullName>
    </submittedName>
</protein>
<dbReference type="EMBL" id="JAGYWB010000002">
    <property type="protein sequence ID" value="KAI0529679.1"/>
    <property type="molecule type" value="Genomic_DNA"/>
</dbReference>
<proteinExistence type="predicted"/>
<comment type="caution">
    <text evidence="1">The sequence shown here is derived from an EMBL/GenBank/DDBJ whole genome shotgun (WGS) entry which is preliminary data.</text>
</comment>